<dbReference type="GO" id="GO:0000155">
    <property type="term" value="F:phosphorelay sensor kinase activity"/>
    <property type="evidence" value="ECO:0007669"/>
    <property type="project" value="InterPro"/>
</dbReference>
<evidence type="ECO:0000313" key="4">
    <source>
        <dbReference type="Proteomes" id="UP000284250"/>
    </source>
</evidence>
<feature type="transmembrane region" description="Helical" evidence="1">
    <location>
        <begin position="47"/>
        <end position="71"/>
    </location>
</feature>
<dbReference type="EMBL" id="QYCN01000037">
    <property type="protein sequence ID" value="RIY06679.1"/>
    <property type="molecule type" value="Genomic_DNA"/>
</dbReference>
<dbReference type="SUPFAM" id="SSF55874">
    <property type="entry name" value="ATPase domain of HSP90 chaperone/DNA topoisomerase II/histidine kinase"/>
    <property type="match status" value="1"/>
</dbReference>
<proteinExistence type="predicted"/>
<keyword evidence="1" id="KW-0472">Membrane</keyword>
<accession>A0A418QNE4</accession>
<dbReference type="InterPro" id="IPR036890">
    <property type="entry name" value="HATPase_C_sf"/>
</dbReference>
<feature type="domain" description="Signal transduction histidine kinase internal region" evidence="2">
    <location>
        <begin position="167"/>
        <end position="246"/>
    </location>
</feature>
<keyword evidence="4" id="KW-1185">Reference proteome</keyword>
<dbReference type="OrthoDB" id="9792992at2"/>
<dbReference type="AlphaFoldDB" id="A0A418QNE4"/>
<protein>
    <recommendedName>
        <fullName evidence="2">Signal transduction histidine kinase internal region domain-containing protein</fullName>
    </recommendedName>
</protein>
<dbReference type="Proteomes" id="UP000284250">
    <property type="component" value="Unassembled WGS sequence"/>
</dbReference>
<reference evidence="3 4" key="1">
    <citation type="submission" date="2018-09" db="EMBL/GenBank/DDBJ databases">
        <authorList>
            <person name="Zeman M."/>
            <person name="Pardy F."/>
        </authorList>
    </citation>
    <scope>NUCLEOTIDE SEQUENCE [LARGE SCALE GENOMIC DNA]</scope>
    <source>
        <strain evidence="3 4">CCM 8852</strain>
    </source>
</reference>
<feature type="transmembrane region" description="Helical" evidence="1">
    <location>
        <begin position="119"/>
        <end position="140"/>
    </location>
</feature>
<evidence type="ECO:0000313" key="3">
    <source>
        <dbReference type="EMBL" id="RIY06679.1"/>
    </source>
</evidence>
<name>A0A418QNE4_9BACT</name>
<evidence type="ECO:0000259" key="2">
    <source>
        <dbReference type="Pfam" id="PF06580"/>
    </source>
</evidence>
<sequence length="352" mass="40798">MQSALSHLRRALLRYPVLKHVLVWFGFIIYEQSTILFTVAVNTPSLFAILLNYTINICLFYANSAWLLPWLNARRQPIVYVFTALLLCTVYGVLRTEMYYHFFPAVGIDIPISSSYQQLIALSVYRGSFFLFVSIGYWYARHAIQLERQRREQEAHLRATEESLMEANLAYLKSQINPHFLFNALNFLYAQVYPHSEGAAKGILLLSDIMRYALHEDINGKVMLAQEVQHLRNYIAINQLRFNNQLQVDFEVSGHVEYLMILPLVLITFVENCFKHGELIDAAHPVTIRLAVRQNQLVFQTRNKIRLGPKEKSTGIGLNNTMRRLEMVYPSRYTLRVSSEADCYTCDLTIDL</sequence>
<dbReference type="PANTHER" id="PTHR34220:SF7">
    <property type="entry name" value="SENSOR HISTIDINE KINASE YPDA"/>
    <property type="match status" value="1"/>
</dbReference>
<dbReference type="Gene3D" id="3.30.565.10">
    <property type="entry name" value="Histidine kinase-like ATPase, C-terminal domain"/>
    <property type="match status" value="1"/>
</dbReference>
<dbReference type="InterPro" id="IPR050640">
    <property type="entry name" value="Bact_2-comp_sensor_kinase"/>
</dbReference>
<feature type="transmembrane region" description="Helical" evidence="1">
    <location>
        <begin position="78"/>
        <end position="94"/>
    </location>
</feature>
<dbReference type="InterPro" id="IPR010559">
    <property type="entry name" value="Sig_transdc_His_kin_internal"/>
</dbReference>
<evidence type="ECO:0000256" key="1">
    <source>
        <dbReference type="SAM" id="Phobius"/>
    </source>
</evidence>
<feature type="transmembrane region" description="Helical" evidence="1">
    <location>
        <begin position="21"/>
        <end position="41"/>
    </location>
</feature>
<organism evidence="3 4">
    <name type="scientific">Hymenobacter rubripertinctus</name>
    <dbReference type="NCBI Taxonomy" id="2029981"/>
    <lineage>
        <taxon>Bacteria</taxon>
        <taxon>Pseudomonadati</taxon>
        <taxon>Bacteroidota</taxon>
        <taxon>Cytophagia</taxon>
        <taxon>Cytophagales</taxon>
        <taxon>Hymenobacteraceae</taxon>
        <taxon>Hymenobacter</taxon>
    </lineage>
</organism>
<keyword evidence="1" id="KW-0812">Transmembrane</keyword>
<gene>
    <name evidence="3" type="ORF">D0T11_18180</name>
</gene>
<keyword evidence="1" id="KW-1133">Transmembrane helix</keyword>
<dbReference type="GO" id="GO:0016020">
    <property type="term" value="C:membrane"/>
    <property type="evidence" value="ECO:0007669"/>
    <property type="project" value="InterPro"/>
</dbReference>
<dbReference type="PANTHER" id="PTHR34220">
    <property type="entry name" value="SENSOR HISTIDINE KINASE YPDA"/>
    <property type="match status" value="1"/>
</dbReference>
<dbReference type="Pfam" id="PF06580">
    <property type="entry name" value="His_kinase"/>
    <property type="match status" value="1"/>
</dbReference>
<reference evidence="3 4" key="2">
    <citation type="submission" date="2019-01" db="EMBL/GenBank/DDBJ databases">
        <title>Hymenobacter humicola sp. nov., isolated from soils in Antarctica.</title>
        <authorList>
            <person name="Sedlacek I."/>
            <person name="Holochova P."/>
            <person name="Kralova S."/>
            <person name="Pantucek R."/>
            <person name="Stankova E."/>
            <person name="Vrbovska V."/>
            <person name="Kristofova L."/>
            <person name="Svec P."/>
            <person name="Busse H.-J."/>
        </authorList>
    </citation>
    <scope>NUCLEOTIDE SEQUENCE [LARGE SCALE GENOMIC DNA]</scope>
    <source>
        <strain evidence="3 4">CCM 8852</strain>
    </source>
</reference>
<comment type="caution">
    <text evidence="3">The sequence shown here is derived from an EMBL/GenBank/DDBJ whole genome shotgun (WGS) entry which is preliminary data.</text>
</comment>